<protein>
    <submittedName>
        <fullName evidence="9">Acetylornithine deacetylase</fullName>
    </submittedName>
</protein>
<evidence type="ECO:0000256" key="2">
    <source>
        <dbReference type="ARBA" id="ARBA00001947"/>
    </source>
</evidence>
<name>A0AA94HN35_9MICO</name>
<dbReference type="Pfam" id="PF01546">
    <property type="entry name" value="Peptidase_M20"/>
    <property type="match status" value="1"/>
</dbReference>
<dbReference type="SUPFAM" id="SSF55031">
    <property type="entry name" value="Bacterial exopeptidase dimerisation domain"/>
    <property type="match status" value="1"/>
</dbReference>
<comment type="caution">
    <text evidence="9">The sequence shown here is derived from an EMBL/GenBank/DDBJ whole genome shotgun (WGS) entry which is preliminary data.</text>
</comment>
<comment type="similarity">
    <text evidence="3">Belongs to the peptidase M20A family.</text>
</comment>
<evidence type="ECO:0000256" key="1">
    <source>
        <dbReference type="ARBA" id="ARBA00001941"/>
    </source>
</evidence>
<proteinExistence type="inferred from homology"/>
<dbReference type="Gene3D" id="3.40.630.10">
    <property type="entry name" value="Zn peptidases"/>
    <property type="match status" value="1"/>
</dbReference>
<dbReference type="Proteomes" id="UP000198506">
    <property type="component" value="Unassembled WGS sequence"/>
</dbReference>
<evidence type="ECO:0000256" key="4">
    <source>
        <dbReference type="ARBA" id="ARBA00022723"/>
    </source>
</evidence>
<comment type="cofactor">
    <cofactor evidence="2">
        <name>Zn(2+)</name>
        <dbReference type="ChEBI" id="CHEBI:29105"/>
    </cofactor>
</comment>
<dbReference type="NCBIfam" id="NF005306">
    <property type="entry name" value="PRK06837.1"/>
    <property type="match status" value="1"/>
</dbReference>
<evidence type="ECO:0000259" key="8">
    <source>
        <dbReference type="Pfam" id="PF07687"/>
    </source>
</evidence>
<keyword evidence="10" id="KW-1185">Reference proteome</keyword>
<reference evidence="9 10" key="1">
    <citation type="submission" date="2016-10" db="EMBL/GenBank/DDBJ databases">
        <authorList>
            <person name="Varghese N."/>
            <person name="Submissions S."/>
        </authorList>
    </citation>
    <scope>NUCLEOTIDE SEQUENCE [LARGE SCALE GENOMIC DNA]</scope>
    <source>
        <strain evidence="9 10">IAM 15147</strain>
    </source>
</reference>
<dbReference type="PANTHER" id="PTHR43808:SF25">
    <property type="entry name" value="PEPTIDASE M20 DIMERISATION DOMAIN-CONTAINING PROTEIN"/>
    <property type="match status" value="1"/>
</dbReference>
<evidence type="ECO:0000256" key="6">
    <source>
        <dbReference type="ARBA" id="ARBA00022833"/>
    </source>
</evidence>
<sequence length="427" mass="46132">MRPTPEQRKAVVDAVDAAFDEQLRATEQLVRIPSLRGQEREAQDLLETWMRDLGLTVDRWTLEAASLAEHPGAGAIAVDYDDTEVVVGTLEPAPGAAAEGRSLIINGHVDVVPTGSRELWSRDPFEPHTEDGWMYGRGTGDMKAGVVANVWALHALRAAGLRPAARVHLQSVPEEESTGNGTIACLQRGYQADAVIISEPSGDSVVRAHVGVIWFRVRVYGKAAHASEMSVGTNAIDAAYATIAELRRMEEAWNALVPGSAHFADQEHPLNLNIGTIRAGDWPSSVPDMCELGIRVSFLPEQDVDECWAEIQQRVETAIADLDGVRAETERLGFYADGYVLEEGSEAEAVLAAAHREAAGEELASAAVAGYIDSRCYGLFADTPALVYGPRGIRLHGADEGVELESVRRVTRAMALFIAEWCGVTEA</sequence>
<dbReference type="EMBL" id="FOZN01000002">
    <property type="protein sequence ID" value="SFS12108.1"/>
    <property type="molecule type" value="Genomic_DNA"/>
</dbReference>
<dbReference type="Gene3D" id="3.30.70.360">
    <property type="match status" value="1"/>
</dbReference>
<dbReference type="SUPFAM" id="SSF53187">
    <property type="entry name" value="Zn-dependent exopeptidases"/>
    <property type="match status" value="1"/>
</dbReference>
<keyword evidence="5" id="KW-0378">Hydrolase</keyword>
<evidence type="ECO:0000313" key="10">
    <source>
        <dbReference type="Proteomes" id="UP000198506"/>
    </source>
</evidence>
<dbReference type="InterPro" id="IPR011650">
    <property type="entry name" value="Peptidase_M20_dimer"/>
</dbReference>
<dbReference type="InterPro" id="IPR002933">
    <property type="entry name" value="Peptidase_M20"/>
</dbReference>
<keyword evidence="6" id="KW-0862">Zinc</keyword>
<evidence type="ECO:0000256" key="5">
    <source>
        <dbReference type="ARBA" id="ARBA00022801"/>
    </source>
</evidence>
<evidence type="ECO:0000256" key="7">
    <source>
        <dbReference type="ARBA" id="ARBA00023285"/>
    </source>
</evidence>
<gene>
    <name evidence="9" type="ORF">SAMN04487783_1673</name>
</gene>
<dbReference type="GO" id="GO:0016787">
    <property type="term" value="F:hydrolase activity"/>
    <property type="evidence" value="ECO:0007669"/>
    <property type="project" value="UniProtKB-KW"/>
</dbReference>
<dbReference type="RefSeq" id="WP_092917660.1">
    <property type="nucleotide sequence ID" value="NZ_FOZN01000002.1"/>
</dbReference>
<dbReference type="InterPro" id="IPR050072">
    <property type="entry name" value="Peptidase_M20A"/>
</dbReference>
<dbReference type="AlphaFoldDB" id="A0AA94HN35"/>
<keyword evidence="4" id="KW-0479">Metal-binding</keyword>
<dbReference type="InterPro" id="IPR010182">
    <property type="entry name" value="ArgE/DapE"/>
</dbReference>
<keyword evidence="7" id="KW-0170">Cobalt</keyword>
<feature type="domain" description="Peptidase M20 dimerisation" evidence="8">
    <location>
        <begin position="208"/>
        <end position="318"/>
    </location>
</feature>
<evidence type="ECO:0000313" key="9">
    <source>
        <dbReference type="EMBL" id="SFS12108.1"/>
    </source>
</evidence>
<dbReference type="Pfam" id="PF07687">
    <property type="entry name" value="M20_dimer"/>
    <property type="match status" value="1"/>
</dbReference>
<dbReference type="NCBIfam" id="TIGR01910">
    <property type="entry name" value="DapE-ArgE"/>
    <property type="match status" value="1"/>
</dbReference>
<accession>A0AA94HN35</accession>
<dbReference type="PANTHER" id="PTHR43808">
    <property type="entry name" value="ACETYLORNITHINE DEACETYLASE"/>
    <property type="match status" value="1"/>
</dbReference>
<dbReference type="InterPro" id="IPR036264">
    <property type="entry name" value="Bact_exopeptidase_dim_dom"/>
</dbReference>
<comment type="cofactor">
    <cofactor evidence="1">
        <name>Co(2+)</name>
        <dbReference type="ChEBI" id="CHEBI:48828"/>
    </cofactor>
</comment>
<dbReference type="GO" id="GO:0046872">
    <property type="term" value="F:metal ion binding"/>
    <property type="evidence" value="ECO:0007669"/>
    <property type="project" value="UniProtKB-KW"/>
</dbReference>
<evidence type="ECO:0000256" key="3">
    <source>
        <dbReference type="ARBA" id="ARBA00006247"/>
    </source>
</evidence>
<organism evidence="9 10">
    <name type="scientific">Agrococcus baldri</name>
    <dbReference type="NCBI Taxonomy" id="153730"/>
    <lineage>
        <taxon>Bacteria</taxon>
        <taxon>Bacillati</taxon>
        <taxon>Actinomycetota</taxon>
        <taxon>Actinomycetes</taxon>
        <taxon>Micrococcales</taxon>
        <taxon>Microbacteriaceae</taxon>
        <taxon>Agrococcus</taxon>
    </lineage>
</organism>